<dbReference type="OrthoDB" id="9148343at2"/>
<dbReference type="Gene3D" id="1.50.10.10">
    <property type="match status" value="1"/>
</dbReference>
<evidence type="ECO:0000313" key="1">
    <source>
        <dbReference type="EMBL" id="AZQ65645.1"/>
    </source>
</evidence>
<accession>A0A3Q9FTC2</accession>
<dbReference type="Proteomes" id="UP000267268">
    <property type="component" value="Plasmid unnamed1"/>
</dbReference>
<keyword evidence="1" id="KW-0614">Plasmid</keyword>
<dbReference type="AlphaFoldDB" id="A0A3Q9FTC2"/>
<geneLocation type="plasmid" evidence="1">
    <name>unnamed1</name>
</geneLocation>
<dbReference type="InterPro" id="IPR012341">
    <property type="entry name" value="6hp_glycosidase-like_sf"/>
</dbReference>
<dbReference type="GO" id="GO:0005975">
    <property type="term" value="P:carbohydrate metabolic process"/>
    <property type="evidence" value="ECO:0007669"/>
    <property type="project" value="InterPro"/>
</dbReference>
<organism evidence="1 2">
    <name type="scientific">Flammeovirga pectinis</name>
    <dbReference type="NCBI Taxonomy" id="2494373"/>
    <lineage>
        <taxon>Bacteria</taxon>
        <taxon>Pseudomonadati</taxon>
        <taxon>Bacteroidota</taxon>
        <taxon>Cytophagia</taxon>
        <taxon>Cytophagales</taxon>
        <taxon>Flammeovirgaceae</taxon>
        <taxon>Flammeovirga</taxon>
    </lineage>
</organism>
<dbReference type="EMBL" id="CP034564">
    <property type="protein sequence ID" value="AZQ65645.1"/>
    <property type="molecule type" value="Genomic_DNA"/>
</dbReference>
<evidence type="ECO:0000313" key="2">
    <source>
        <dbReference type="Proteomes" id="UP000267268"/>
    </source>
</evidence>
<dbReference type="GO" id="GO:0031179">
    <property type="term" value="P:peptide modification"/>
    <property type="evidence" value="ECO:0007669"/>
    <property type="project" value="InterPro"/>
</dbReference>
<gene>
    <name evidence="1" type="ORF">EI427_25765</name>
</gene>
<reference evidence="1 2" key="1">
    <citation type="submission" date="2018-12" db="EMBL/GenBank/DDBJ databases">
        <title>Flammeovirga pectinis sp. nov., isolated from the gut of the Korean scallop, Patinopecten yessoensis.</title>
        <authorList>
            <person name="Bae J.-W."/>
            <person name="Jeong Y.-S."/>
            <person name="Kang W."/>
        </authorList>
    </citation>
    <scope>NUCLEOTIDE SEQUENCE [LARGE SCALE GENOMIC DNA]</scope>
    <source>
        <strain evidence="1 2">L12M1</strain>
        <plasmid evidence="1 2">unnamed1</plasmid>
    </source>
</reference>
<dbReference type="SUPFAM" id="SSF158745">
    <property type="entry name" value="LanC-like"/>
    <property type="match status" value="1"/>
</dbReference>
<proteinExistence type="predicted"/>
<dbReference type="KEGG" id="fll:EI427_25765"/>
<dbReference type="PRINTS" id="PR01950">
    <property type="entry name" value="LANCSUPER"/>
</dbReference>
<dbReference type="SMART" id="SM01260">
    <property type="entry name" value="LANC_like"/>
    <property type="match status" value="1"/>
</dbReference>
<sequence length="523" mass="61055">MLLSLHSILLINYNKRLNMLLCEQEYKYIKAEAIIDNIGISWDSIKTSLAKDIFIRERSSSLFLGSTGIVFFLLEYYKTSKDKECFYIIKNSIPVIHEFYKKESNSYGFYKGKSGYIYLLVELYKVTSEQEYLQYIKDLIDEPIYNEGDLFNLESGLSGYLLALLKVTEIDISETIIKYIEKTLNLIIINSKRDKDGIYWDEEEWAIDKSIGYLKGNSGIAYVLNLFIDNCKNKEQIQKVISLALDWEDSKFDRSIMNWKDPFNEKIYSHKNIFNKKDHKEKFFNSYGNTQNIWIGKPGMILTRKFCKRKNYNSFGAISNSIDSLCIKNGGGNLFCKYVLSELNKEVFTKCFEEGNKFKSGVIYNEHIPDCSFLNGVAGIGYLQLIIENKTTDNVLFPQCKIPSFKVRNASINELSETNKLFNLSFNPLKSKFHNKNIHTHKKLKLSRWCEINEKEHTIYYRDINIINLIKIDKYLKSYIVALDSSKVVKEYISSIKYFTNDNDENIEKTIQSLLNLNILEYV</sequence>
<protein>
    <recommendedName>
        <fullName evidence="3">Lanthionine synthetase</fullName>
    </recommendedName>
</protein>
<keyword evidence="2" id="KW-1185">Reference proteome</keyword>
<dbReference type="InterPro" id="IPR007822">
    <property type="entry name" value="LANC-like"/>
</dbReference>
<evidence type="ECO:0008006" key="3">
    <source>
        <dbReference type="Google" id="ProtNLM"/>
    </source>
</evidence>
<dbReference type="Pfam" id="PF05147">
    <property type="entry name" value="LANC_like"/>
    <property type="match status" value="1"/>
</dbReference>
<name>A0A3Q9FTC2_9BACT</name>